<dbReference type="PROSITE" id="PS51257">
    <property type="entry name" value="PROKAR_LIPOPROTEIN"/>
    <property type="match status" value="1"/>
</dbReference>
<feature type="chain" id="PRO_5030885808" evidence="2">
    <location>
        <begin position="27"/>
        <end position="236"/>
    </location>
</feature>
<dbReference type="EMBL" id="JACIDM010000002">
    <property type="protein sequence ID" value="MBB4083157.1"/>
    <property type="molecule type" value="Genomic_DNA"/>
</dbReference>
<organism evidence="3 4">
    <name type="scientific">Brevundimonas lenta</name>
    <dbReference type="NCBI Taxonomy" id="424796"/>
    <lineage>
        <taxon>Bacteria</taxon>
        <taxon>Pseudomonadati</taxon>
        <taxon>Pseudomonadota</taxon>
        <taxon>Alphaproteobacteria</taxon>
        <taxon>Caulobacterales</taxon>
        <taxon>Caulobacteraceae</taxon>
        <taxon>Brevundimonas</taxon>
    </lineage>
</organism>
<accession>A0A7W6JFH0</accession>
<evidence type="ECO:0000313" key="3">
    <source>
        <dbReference type="EMBL" id="MBB4083157.1"/>
    </source>
</evidence>
<feature type="signal peptide" evidence="2">
    <location>
        <begin position="1"/>
        <end position="26"/>
    </location>
</feature>
<feature type="region of interest" description="Disordered" evidence="1">
    <location>
        <begin position="204"/>
        <end position="236"/>
    </location>
</feature>
<keyword evidence="4" id="KW-1185">Reference proteome</keyword>
<evidence type="ECO:0000256" key="1">
    <source>
        <dbReference type="SAM" id="MobiDB-lite"/>
    </source>
</evidence>
<dbReference type="RefSeq" id="WP_183204287.1">
    <property type="nucleotide sequence ID" value="NZ_BAAAER010000001.1"/>
</dbReference>
<evidence type="ECO:0000313" key="4">
    <source>
        <dbReference type="Proteomes" id="UP000529946"/>
    </source>
</evidence>
<protein>
    <submittedName>
        <fullName evidence="3">Uncharacterized protein</fullName>
    </submittedName>
</protein>
<evidence type="ECO:0000256" key="2">
    <source>
        <dbReference type="SAM" id="SignalP"/>
    </source>
</evidence>
<reference evidence="3 4" key="1">
    <citation type="submission" date="2020-08" db="EMBL/GenBank/DDBJ databases">
        <title>Genomic Encyclopedia of Type Strains, Phase IV (KMG-IV): sequencing the most valuable type-strain genomes for metagenomic binning, comparative biology and taxonomic classification.</title>
        <authorList>
            <person name="Goeker M."/>
        </authorList>
    </citation>
    <scope>NUCLEOTIDE SEQUENCE [LARGE SCALE GENOMIC DNA]</scope>
    <source>
        <strain evidence="3 4">DSM 23960</strain>
    </source>
</reference>
<comment type="caution">
    <text evidence="3">The sequence shown here is derived from an EMBL/GenBank/DDBJ whole genome shotgun (WGS) entry which is preliminary data.</text>
</comment>
<dbReference type="AlphaFoldDB" id="A0A7W6JFH0"/>
<dbReference type="Proteomes" id="UP000529946">
    <property type="component" value="Unassembled WGS sequence"/>
</dbReference>
<name>A0A7W6JFH0_9CAUL</name>
<proteinExistence type="predicted"/>
<sequence length="236" mass="25581">MTPSVLRLASIMFVMIASCAATPALALRTHEADAGNLRVAMRMPLGDLRAGSTYPIAGRADEALGMFTVREPHSLTFVDGGRELHFSNLGEDQAFSSVLGSEGRVVSMNVQPFPQEVSLDEALAKGRELYDWFLSAGFEVNEPGIGFHDNSVRSTVATESIQSFDDARTVLVDPSAQVTDATLFNMSKGGVYMSVTIYNSRRMQEAYDRPRPPEGSGAASERRWSLEVGVASLDPQ</sequence>
<gene>
    <name evidence="3" type="ORF">GGR12_002023</name>
</gene>
<keyword evidence="2" id="KW-0732">Signal</keyword>